<protein>
    <recommendedName>
        <fullName evidence="3">WD repeat-containing protein 79</fullName>
    </recommendedName>
</protein>
<dbReference type="AlphaFoldDB" id="A0A0A1TC01"/>
<dbReference type="EMBL" id="CDHN01000004">
    <property type="protein sequence ID" value="CEJ92299.1"/>
    <property type="molecule type" value="Genomic_DNA"/>
</dbReference>
<dbReference type="HOGENOM" id="CLU_022731_0_1_1"/>
<reference evidence="1 2" key="1">
    <citation type="journal article" date="2015" name="Genome Announc.">
        <title>Draft Genome Sequence and Gene Annotation of the Entomopathogenic Fungus Verticillium hemipterigenum.</title>
        <authorList>
            <person name="Horn F."/>
            <person name="Habel A."/>
            <person name="Scharf D.H."/>
            <person name="Dworschak J."/>
            <person name="Brakhage A.A."/>
            <person name="Guthke R."/>
            <person name="Hertweck C."/>
            <person name="Linde J."/>
        </authorList>
    </citation>
    <scope>NUCLEOTIDE SEQUENCE [LARGE SCALE GENOMIC DNA]</scope>
</reference>
<proteinExistence type="predicted"/>
<dbReference type="PANTHER" id="PTHR13211:SF0">
    <property type="entry name" value="TELOMERASE CAJAL BODY PROTEIN 1"/>
    <property type="match status" value="1"/>
</dbReference>
<organism evidence="1 2">
    <name type="scientific">[Torrubiella] hemipterigena</name>
    <dbReference type="NCBI Taxonomy" id="1531966"/>
    <lineage>
        <taxon>Eukaryota</taxon>
        <taxon>Fungi</taxon>
        <taxon>Dikarya</taxon>
        <taxon>Ascomycota</taxon>
        <taxon>Pezizomycotina</taxon>
        <taxon>Sordariomycetes</taxon>
        <taxon>Hypocreomycetidae</taxon>
        <taxon>Hypocreales</taxon>
        <taxon>Clavicipitaceae</taxon>
        <taxon>Clavicipitaceae incertae sedis</taxon>
        <taxon>'Torrubiella' clade</taxon>
    </lineage>
</organism>
<dbReference type="SUPFAM" id="SSF50978">
    <property type="entry name" value="WD40 repeat-like"/>
    <property type="match status" value="1"/>
</dbReference>
<dbReference type="PANTHER" id="PTHR13211">
    <property type="entry name" value="TELOMERASE CAJAL BODY PROTEIN 1"/>
    <property type="match status" value="1"/>
</dbReference>
<sequence length="432" mass="46469">MEPHAVPDTDKVADGTPQATLIAEHSLEIPPESNSPSCFYTSTRWSADGTCIIATTSDYEVSSFVLPTDLLDDSNNVKNLQPNATTRLPEAMQAISVAPYFTLSEPASQLFLTGCRDHPLQLYNAFPPADTEVNTPICIYKLIRAETEEYITPTSLLWEQSGTHFICGSSNRLDYFDLSRTGSNSPVLTIPTIPSKRHVLKGGGVGMKGIVSSLSAGPMGGNHDSLVAAGTWTRWMGLYDLQRSNKATANWSVADAEQADFQLNLGGQGIAQTLWSPCGRYLVINERRASGLLVYDVRGTGKLVSVLTGRPATTQQRLGCDTFQVMPAEDGAVGAGFEVWAGSQDGRVVVWREVGLHYGAVEPAWSWQAHTSPTGSTALHPSGSVAATCSGGWQHVADEGIAGRYMPDPRGNLDIMSESAVKIWTIDENSTS</sequence>
<dbReference type="Proteomes" id="UP000039046">
    <property type="component" value="Unassembled WGS sequence"/>
</dbReference>
<accession>A0A0A1TC01</accession>
<name>A0A0A1TC01_9HYPO</name>
<dbReference type="InterPro" id="IPR015943">
    <property type="entry name" value="WD40/YVTN_repeat-like_dom_sf"/>
</dbReference>
<keyword evidence="2" id="KW-1185">Reference proteome</keyword>
<dbReference type="STRING" id="1531966.A0A0A1TC01"/>
<dbReference type="InterPro" id="IPR051150">
    <property type="entry name" value="SWT21/TCAB1_mRNA_Telomere"/>
</dbReference>
<dbReference type="Gene3D" id="2.130.10.10">
    <property type="entry name" value="YVTN repeat-like/Quinoprotein amine dehydrogenase"/>
    <property type="match status" value="1"/>
</dbReference>
<evidence type="ECO:0000313" key="1">
    <source>
        <dbReference type="EMBL" id="CEJ92299.1"/>
    </source>
</evidence>
<evidence type="ECO:0000313" key="2">
    <source>
        <dbReference type="Proteomes" id="UP000039046"/>
    </source>
</evidence>
<dbReference type="OrthoDB" id="239865at2759"/>
<gene>
    <name evidence="1" type="ORF">VHEMI07959</name>
</gene>
<dbReference type="InterPro" id="IPR036322">
    <property type="entry name" value="WD40_repeat_dom_sf"/>
</dbReference>
<evidence type="ECO:0008006" key="3">
    <source>
        <dbReference type="Google" id="ProtNLM"/>
    </source>
</evidence>